<accession>A0ABW1XKY7</accession>
<evidence type="ECO:0008006" key="4">
    <source>
        <dbReference type="Google" id="ProtNLM"/>
    </source>
</evidence>
<keyword evidence="1" id="KW-0732">Signal</keyword>
<feature type="signal peptide" evidence="1">
    <location>
        <begin position="1"/>
        <end position="26"/>
    </location>
</feature>
<feature type="chain" id="PRO_5045181803" description="Carboxypeptidase regulatory-like domain-containing protein" evidence="1">
    <location>
        <begin position="27"/>
        <end position="108"/>
    </location>
</feature>
<reference evidence="3" key="1">
    <citation type="journal article" date="2019" name="Int. J. Syst. Evol. Microbiol.">
        <title>The Global Catalogue of Microorganisms (GCM) 10K type strain sequencing project: providing services to taxonomists for standard genome sequencing and annotation.</title>
        <authorList>
            <consortium name="The Broad Institute Genomics Platform"/>
            <consortium name="The Broad Institute Genome Sequencing Center for Infectious Disease"/>
            <person name="Wu L."/>
            <person name="Ma J."/>
        </authorList>
    </citation>
    <scope>NUCLEOTIDE SEQUENCE [LARGE SCALE GENOMIC DNA]</scope>
    <source>
        <strain evidence="3">CGMCC 1.16031</strain>
    </source>
</reference>
<name>A0ABW1XKY7_9ALTE</name>
<comment type="caution">
    <text evidence="2">The sequence shown here is derived from an EMBL/GenBank/DDBJ whole genome shotgun (WGS) entry which is preliminary data.</text>
</comment>
<dbReference type="SUPFAM" id="SSF49464">
    <property type="entry name" value="Carboxypeptidase regulatory domain-like"/>
    <property type="match status" value="1"/>
</dbReference>
<dbReference type="RefSeq" id="WP_131256812.1">
    <property type="nucleotide sequence ID" value="NZ_JBHSUS010000001.1"/>
</dbReference>
<evidence type="ECO:0000256" key="1">
    <source>
        <dbReference type="SAM" id="SignalP"/>
    </source>
</evidence>
<evidence type="ECO:0000313" key="3">
    <source>
        <dbReference type="Proteomes" id="UP001596364"/>
    </source>
</evidence>
<evidence type="ECO:0000313" key="2">
    <source>
        <dbReference type="EMBL" id="MFC6439930.1"/>
    </source>
</evidence>
<sequence>MRNKPYPIKRWAILLLLLVISPIANATDVRGRVEFRARNGMNYPMNGAFVQFCIVNTNNCAGYTTGYDGMYYLRLVPGAYYIVINGRVFQQISVPNTRNIDIPPIIGN</sequence>
<dbReference type="Proteomes" id="UP001596364">
    <property type="component" value="Unassembled WGS sequence"/>
</dbReference>
<keyword evidence="3" id="KW-1185">Reference proteome</keyword>
<protein>
    <recommendedName>
        <fullName evidence="4">Carboxypeptidase regulatory-like domain-containing protein</fullName>
    </recommendedName>
</protein>
<gene>
    <name evidence="2" type="ORF">ACFP85_07205</name>
</gene>
<organism evidence="2 3">
    <name type="scientific">Pseudobowmanella zhangzhouensis</name>
    <dbReference type="NCBI Taxonomy" id="1537679"/>
    <lineage>
        <taxon>Bacteria</taxon>
        <taxon>Pseudomonadati</taxon>
        <taxon>Pseudomonadota</taxon>
        <taxon>Gammaproteobacteria</taxon>
        <taxon>Alteromonadales</taxon>
        <taxon>Alteromonadaceae</taxon>
    </lineage>
</organism>
<dbReference type="EMBL" id="JBHSUS010000001">
    <property type="protein sequence ID" value="MFC6439930.1"/>
    <property type="molecule type" value="Genomic_DNA"/>
</dbReference>
<proteinExistence type="predicted"/>
<dbReference type="InterPro" id="IPR008969">
    <property type="entry name" value="CarboxyPept-like_regulatory"/>
</dbReference>